<dbReference type="AlphaFoldDB" id="A0A6J4STY8"/>
<accession>A0A6J4STY8</accession>
<sequence>MKIERWKLIIKSFSFARVNSQFSLINSQFINSFKDVNSLFRQRGLHTLRN</sequence>
<reference evidence="1" key="1">
    <citation type="submission" date="2020-02" db="EMBL/GenBank/DDBJ databases">
        <authorList>
            <person name="Meier V. D."/>
        </authorList>
    </citation>
    <scope>NUCLEOTIDE SEQUENCE</scope>
    <source>
        <strain evidence="1">AVDCRST_MAG96</strain>
    </source>
</reference>
<organism evidence="1">
    <name type="scientific">uncultured Segetibacter sp</name>
    <dbReference type="NCBI Taxonomy" id="481133"/>
    <lineage>
        <taxon>Bacteria</taxon>
        <taxon>Pseudomonadati</taxon>
        <taxon>Bacteroidota</taxon>
        <taxon>Chitinophagia</taxon>
        <taxon>Chitinophagales</taxon>
        <taxon>Chitinophagaceae</taxon>
        <taxon>Segetibacter</taxon>
        <taxon>environmental samples</taxon>
    </lineage>
</organism>
<protein>
    <submittedName>
        <fullName evidence="1">Uncharacterized protein</fullName>
    </submittedName>
</protein>
<dbReference type="EMBL" id="CADCVN010000843">
    <property type="protein sequence ID" value="CAA9505196.1"/>
    <property type="molecule type" value="Genomic_DNA"/>
</dbReference>
<evidence type="ECO:0000313" key="1">
    <source>
        <dbReference type="EMBL" id="CAA9505196.1"/>
    </source>
</evidence>
<name>A0A6J4STY8_9BACT</name>
<gene>
    <name evidence="1" type="ORF">AVDCRST_MAG96-2180</name>
</gene>
<proteinExistence type="predicted"/>